<organism evidence="1 2">
    <name type="scientific">Ancylostoma caninum</name>
    <name type="common">Dog hookworm</name>
    <dbReference type="NCBI Taxonomy" id="29170"/>
    <lineage>
        <taxon>Eukaryota</taxon>
        <taxon>Metazoa</taxon>
        <taxon>Ecdysozoa</taxon>
        <taxon>Nematoda</taxon>
        <taxon>Chromadorea</taxon>
        <taxon>Rhabditida</taxon>
        <taxon>Rhabditina</taxon>
        <taxon>Rhabditomorpha</taxon>
        <taxon>Strongyloidea</taxon>
        <taxon>Ancylostomatidae</taxon>
        <taxon>Ancylostomatinae</taxon>
        <taxon>Ancylostoma</taxon>
    </lineage>
</organism>
<reference evidence="1 2" key="1">
    <citation type="submission" date="2014-10" db="EMBL/GenBank/DDBJ databases">
        <title>Draft genome of the hookworm Ancylostoma caninum.</title>
        <authorList>
            <person name="Mitreva M."/>
        </authorList>
    </citation>
    <scope>NUCLEOTIDE SEQUENCE [LARGE SCALE GENOMIC DNA]</scope>
    <source>
        <strain evidence="1 2">Baltimore</strain>
    </source>
</reference>
<gene>
    <name evidence="1" type="ORF">ANCCAN_12765</name>
</gene>
<comment type="caution">
    <text evidence="1">The sequence shown here is derived from an EMBL/GenBank/DDBJ whole genome shotgun (WGS) entry which is preliminary data.</text>
</comment>
<dbReference type="Proteomes" id="UP000252519">
    <property type="component" value="Unassembled WGS sequence"/>
</dbReference>
<sequence>MLNGIFCTISCRRSTIVAQRLYCPSCQSEMSLRNGLPTGICSALVEFLKKIWTALWQHVEVLSLPQSLKLTIPYLENAPSSMSNKWAANGEFL</sequence>
<dbReference type="EMBL" id="JOJR01000242">
    <property type="protein sequence ID" value="RCN41304.1"/>
    <property type="molecule type" value="Genomic_DNA"/>
</dbReference>
<dbReference type="AlphaFoldDB" id="A0A368GA57"/>
<feature type="non-terminal residue" evidence="1">
    <location>
        <position position="93"/>
    </location>
</feature>
<evidence type="ECO:0000313" key="2">
    <source>
        <dbReference type="Proteomes" id="UP000252519"/>
    </source>
</evidence>
<keyword evidence="2" id="KW-1185">Reference proteome</keyword>
<protein>
    <submittedName>
        <fullName evidence="1">Uncharacterized protein</fullName>
    </submittedName>
</protein>
<evidence type="ECO:0000313" key="1">
    <source>
        <dbReference type="EMBL" id="RCN41304.1"/>
    </source>
</evidence>
<proteinExistence type="predicted"/>
<accession>A0A368GA57</accession>
<name>A0A368GA57_ANCCA</name>